<dbReference type="EMBL" id="GEGO01003936">
    <property type="protein sequence ID" value="JAR91468.1"/>
    <property type="molecule type" value="Transcribed_RNA"/>
</dbReference>
<accession>A0A147BL03</accession>
<protein>
    <submittedName>
        <fullName evidence="1">Putative pogo family transposase ixodes scapularis pogo family transposase</fullName>
    </submittedName>
</protein>
<sequence>MRVGTNESQKLPADYAETIAVFRKVVSALCQEHDYMNYNITNMDQTMVRMDCPATRTNNATGDLSIRIINAGCAQRRMTVALCAMAAGVKLPALMVLKGKL</sequence>
<evidence type="ECO:0000313" key="1">
    <source>
        <dbReference type="EMBL" id="JAR91468.1"/>
    </source>
</evidence>
<proteinExistence type="predicted"/>
<organism evidence="1">
    <name type="scientific">Ixodes ricinus</name>
    <name type="common">Common tick</name>
    <name type="synonym">Acarus ricinus</name>
    <dbReference type="NCBI Taxonomy" id="34613"/>
    <lineage>
        <taxon>Eukaryota</taxon>
        <taxon>Metazoa</taxon>
        <taxon>Ecdysozoa</taxon>
        <taxon>Arthropoda</taxon>
        <taxon>Chelicerata</taxon>
        <taxon>Arachnida</taxon>
        <taxon>Acari</taxon>
        <taxon>Parasitiformes</taxon>
        <taxon>Ixodida</taxon>
        <taxon>Ixodoidea</taxon>
        <taxon>Ixodidae</taxon>
        <taxon>Ixodinae</taxon>
        <taxon>Ixodes</taxon>
    </lineage>
</organism>
<dbReference type="AlphaFoldDB" id="A0A147BL03"/>
<reference evidence="1" key="1">
    <citation type="journal article" date="2018" name="PLoS Negl. Trop. Dis.">
        <title>Sialome diversity of ticks revealed by RNAseq of single tick salivary glands.</title>
        <authorList>
            <person name="Perner J."/>
            <person name="Kropackova S."/>
            <person name="Kopacek P."/>
            <person name="Ribeiro J.M."/>
        </authorList>
    </citation>
    <scope>NUCLEOTIDE SEQUENCE</scope>
    <source>
        <strain evidence="1">Siblings of single egg batch collected in Ceske Budejovice</strain>
        <tissue evidence="1">Salivary glands</tissue>
    </source>
</reference>
<name>A0A147BL03_IXORI</name>